<organism evidence="5 6">
    <name type="scientific">Eimeria maxima</name>
    <name type="common">Coccidian parasite</name>
    <dbReference type="NCBI Taxonomy" id="5804"/>
    <lineage>
        <taxon>Eukaryota</taxon>
        <taxon>Sar</taxon>
        <taxon>Alveolata</taxon>
        <taxon>Apicomplexa</taxon>
        <taxon>Conoidasida</taxon>
        <taxon>Coccidia</taxon>
        <taxon>Eucoccidiorida</taxon>
        <taxon>Eimeriorina</taxon>
        <taxon>Eimeriidae</taxon>
        <taxon>Eimeria</taxon>
    </lineage>
</organism>
<protein>
    <submittedName>
        <fullName evidence="5">Methyltransferase domain-containing protein, putative</fullName>
    </submittedName>
</protein>
<dbReference type="GO" id="GO:0005663">
    <property type="term" value="C:DNA replication factor C complex"/>
    <property type="evidence" value="ECO:0007669"/>
    <property type="project" value="InterPro"/>
</dbReference>
<dbReference type="InterPro" id="IPR041698">
    <property type="entry name" value="Methyltransf_25"/>
</dbReference>
<feature type="compositionally biased region" description="Acidic residues" evidence="2">
    <location>
        <begin position="108"/>
        <end position="117"/>
    </location>
</feature>
<dbReference type="GO" id="GO:0008168">
    <property type="term" value="F:methyltransferase activity"/>
    <property type="evidence" value="ECO:0007669"/>
    <property type="project" value="UniProtKB-KW"/>
</dbReference>
<evidence type="ECO:0000259" key="4">
    <source>
        <dbReference type="Pfam" id="PF13649"/>
    </source>
</evidence>
<sequence length="352" mass="39143">MSGYLDALYNMTVSPLAYGGDPQETVNRLSLYGLRREHLLDHMQSLMLKKQTRLYDSVESKAKAAFTRLCSQQQQQQQQQQIKVKKGRSSGESLKEVMEREENGVSSEETDEEETEGDTLAAKGDTSNIKKRGGGGGAAAKTQTAAGAAAKTRGNRQGAPRDMLQQRTVRIAAGVCVFGASAYLGFNYKLSSSPIHHDEPFPTEAERRHVFFTKAEHWDRDVAFQELLLGIGRMRKELARQARGDVLEVAAGTGRNFRYYDKEKVKSLTVTDFCSTMLDQAKAKKGDLGDIKVDFFLANSCKLPKEKKYDTILQTFALCSYEDPVKTLEALGDNLMPAGFEVVSMKRRNLGE</sequence>
<feature type="domain" description="Methyltransferase" evidence="4">
    <location>
        <begin position="246"/>
        <end position="339"/>
    </location>
</feature>
<name>U6LYA8_EIMMA</name>
<keyword evidence="5" id="KW-0808">Transferase</keyword>
<dbReference type="AlphaFoldDB" id="U6LYA8"/>
<dbReference type="InterPro" id="IPR029063">
    <property type="entry name" value="SAM-dependent_MTases_sf"/>
</dbReference>
<dbReference type="Proteomes" id="UP000030763">
    <property type="component" value="Unassembled WGS sequence"/>
</dbReference>
<dbReference type="GO" id="GO:0006260">
    <property type="term" value="P:DNA replication"/>
    <property type="evidence" value="ECO:0007669"/>
    <property type="project" value="UniProtKB-KW"/>
</dbReference>
<keyword evidence="1" id="KW-0235">DNA replication</keyword>
<evidence type="ECO:0000313" key="6">
    <source>
        <dbReference type="Proteomes" id="UP000030763"/>
    </source>
</evidence>
<keyword evidence="5" id="KW-0489">Methyltransferase</keyword>
<evidence type="ECO:0000313" key="5">
    <source>
        <dbReference type="EMBL" id="CDJ56721.1"/>
    </source>
</evidence>
<dbReference type="Pfam" id="PF13649">
    <property type="entry name" value="Methyltransf_25"/>
    <property type="match status" value="1"/>
</dbReference>
<accession>U6LYA8</accession>
<dbReference type="RefSeq" id="XP_013333372.1">
    <property type="nucleotide sequence ID" value="XM_013477918.1"/>
</dbReference>
<reference evidence="5" key="1">
    <citation type="submission" date="2013-10" db="EMBL/GenBank/DDBJ databases">
        <title>Genomic analysis of the causative agents of coccidiosis in chickens.</title>
        <authorList>
            <person name="Reid A.J."/>
            <person name="Blake D."/>
            <person name="Billington K."/>
            <person name="Browne H."/>
            <person name="Dunn M."/>
            <person name="Hung S."/>
            <person name="Kawahara F."/>
            <person name="Miranda-Saavedra D."/>
            <person name="Mourier T."/>
            <person name="Nagra H."/>
            <person name="Otto T.D."/>
            <person name="Rawlings N."/>
            <person name="Sanchez A."/>
            <person name="Sanders M."/>
            <person name="Subramaniam C."/>
            <person name="Tay Y."/>
            <person name="Dear P."/>
            <person name="Doerig C."/>
            <person name="Gruber A."/>
            <person name="Parkinson J."/>
            <person name="Shirley M."/>
            <person name="Wan K.L."/>
            <person name="Berriman M."/>
            <person name="Tomley F."/>
            <person name="Pain A."/>
        </authorList>
    </citation>
    <scope>NUCLEOTIDE SEQUENCE [LARGE SCALE GENOMIC DNA]</scope>
    <source>
        <strain evidence="5">Weybridge</strain>
    </source>
</reference>
<evidence type="ECO:0000256" key="2">
    <source>
        <dbReference type="SAM" id="MobiDB-lite"/>
    </source>
</evidence>
<dbReference type="GO" id="GO:0003689">
    <property type="term" value="F:DNA clamp loader activity"/>
    <property type="evidence" value="ECO:0007669"/>
    <property type="project" value="InterPro"/>
</dbReference>
<feature type="domain" description="DNA replication factor RFC1 C-terminal" evidence="3">
    <location>
        <begin position="4"/>
        <end position="71"/>
    </location>
</feature>
<keyword evidence="6" id="KW-1185">Reference proteome</keyword>
<evidence type="ECO:0000259" key="3">
    <source>
        <dbReference type="Pfam" id="PF08519"/>
    </source>
</evidence>
<reference evidence="5" key="2">
    <citation type="submission" date="2013-10" db="EMBL/GenBank/DDBJ databases">
        <authorList>
            <person name="Aslett M."/>
        </authorList>
    </citation>
    <scope>NUCLEOTIDE SEQUENCE [LARGE SCALE GENOMIC DNA]</scope>
    <source>
        <strain evidence="5">Weybridge</strain>
    </source>
</reference>
<dbReference type="SUPFAM" id="SSF53335">
    <property type="entry name" value="S-adenosyl-L-methionine-dependent methyltransferases"/>
    <property type="match status" value="1"/>
</dbReference>
<gene>
    <name evidence="5" type="ORF">EMWEY_00022690</name>
</gene>
<feature type="compositionally biased region" description="Basic and acidic residues" evidence="2">
    <location>
        <begin position="93"/>
        <end position="103"/>
    </location>
</feature>
<dbReference type="CDD" id="cd02440">
    <property type="entry name" value="AdoMet_MTases"/>
    <property type="match status" value="1"/>
</dbReference>
<evidence type="ECO:0000256" key="1">
    <source>
        <dbReference type="ARBA" id="ARBA00022705"/>
    </source>
</evidence>
<proteinExistence type="predicted"/>
<dbReference type="Pfam" id="PF08519">
    <property type="entry name" value="RFC1"/>
    <property type="match status" value="1"/>
</dbReference>
<dbReference type="GO" id="GO:0005524">
    <property type="term" value="F:ATP binding"/>
    <property type="evidence" value="ECO:0007669"/>
    <property type="project" value="InterPro"/>
</dbReference>
<dbReference type="OrthoDB" id="416496at2759"/>
<dbReference type="GO" id="GO:0032259">
    <property type="term" value="P:methylation"/>
    <property type="evidence" value="ECO:0007669"/>
    <property type="project" value="UniProtKB-KW"/>
</dbReference>
<dbReference type="GeneID" id="25336255"/>
<dbReference type="Gene3D" id="3.40.50.150">
    <property type="entry name" value="Vaccinia Virus protein VP39"/>
    <property type="match status" value="1"/>
</dbReference>
<dbReference type="InterPro" id="IPR013725">
    <property type="entry name" value="DNA_replication_fac_RFC1_C"/>
</dbReference>
<feature type="region of interest" description="Disordered" evidence="2">
    <location>
        <begin position="80"/>
        <end position="161"/>
    </location>
</feature>
<feature type="compositionally biased region" description="Low complexity" evidence="2">
    <location>
        <begin position="139"/>
        <end position="152"/>
    </location>
</feature>
<dbReference type="VEuPathDB" id="ToxoDB:EMWEY_00022690"/>
<dbReference type="EMBL" id="HG719080">
    <property type="protein sequence ID" value="CDJ56721.1"/>
    <property type="molecule type" value="Genomic_DNA"/>
</dbReference>